<dbReference type="Proteomes" id="UP001500909">
    <property type="component" value="Unassembled WGS sequence"/>
</dbReference>
<reference evidence="2 3" key="1">
    <citation type="journal article" date="2019" name="Int. J. Syst. Evol. Microbiol.">
        <title>The Global Catalogue of Microorganisms (GCM) 10K type strain sequencing project: providing services to taxonomists for standard genome sequencing and annotation.</title>
        <authorList>
            <consortium name="The Broad Institute Genomics Platform"/>
            <consortium name="The Broad Institute Genome Sequencing Center for Infectious Disease"/>
            <person name="Wu L."/>
            <person name="Ma J."/>
        </authorList>
    </citation>
    <scope>NUCLEOTIDE SEQUENCE [LARGE SCALE GENOMIC DNA]</scope>
    <source>
        <strain evidence="2 3">JCM 4805</strain>
    </source>
</reference>
<dbReference type="InterPro" id="IPR044924">
    <property type="entry name" value="HAD-SF_hydro_IA_REG-2-like_cap"/>
</dbReference>
<gene>
    <name evidence="2" type="ORF">GCM10010361_54120</name>
</gene>
<dbReference type="SUPFAM" id="SSF56784">
    <property type="entry name" value="HAD-like"/>
    <property type="match status" value="1"/>
</dbReference>
<name>A0ABN1ARK7_9ACTN</name>
<dbReference type="NCBIfam" id="TIGR01549">
    <property type="entry name" value="HAD-SF-IA-v1"/>
    <property type="match status" value="1"/>
</dbReference>
<comment type="caution">
    <text evidence="2">The sequence shown here is derived from an EMBL/GenBank/DDBJ whole genome shotgun (WGS) entry which is preliminary data.</text>
</comment>
<keyword evidence="3" id="KW-1185">Reference proteome</keyword>
<dbReference type="InterPro" id="IPR036412">
    <property type="entry name" value="HAD-like_sf"/>
</dbReference>
<feature type="region of interest" description="Disordered" evidence="1">
    <location>
        <begin position="1"/>
        <end position="20"/>
    </location>
</feature>
<dbReference type="RefSeq" id="WP_346097848.1">
    <property type="nucleotide sequence ID" value="NZ_BAAABY010000039.1"/>
</dbReference>
<evidence type="ECO:0000313" key="2">
    <source>
        <dbReference type="EMBL" id="GAA0482425.1"/>
    </source>
</evidence>
<dbReference type="Pfam" id="PF00702">
    <property type="entry name" value="Hydrolase"/>
    <property type="match status" value="1"/>
</dbReference>
<dbReference type="GO" id="GO:0016787">
    <property type="term" value="F:hydrolase activity"/>
    <property type="evidence" value="ECO:0007669"/>
    <property type="project" value="UniProtKB-KW"/>
</dbReference>
<sequence>MTSLPVCGPEGPLRVPGRPPHPSPVRAVLFDFSGTLFQVAPYTDRIRAALDAPVSESAMDALLTGLEAGLADPGVVAAQRGRDVSAAAHRHAFTTWHASVPALAPVADALYEQLRTPEHWRPYADAHAALEALTQQGVALGVVSDVGWDLRPTFAHHGLDRYFSVWVHSYEHGTEKPDPALFTYACRQLAVAPAETLMVGDHPAKDGGAAGSGLRSYVLPAGAAPGTVRGLDAVLRLVSPATRWAEAPQAVRWPPAAT</sequence>
<dbReference type="InterPro" id="IPR023214">
    <property type="entry name" value="HAD_sf"/>
</dbReference>
<dbReference type="PANTHER" id="PTHR46649">
    <property type="match status" value="1"/>
</dbReference>
<protein>
    <submittedName>
        <fullName evidence="2">HAD-IA family hydrolase</fullName>
    </submittedName>
</protein>
<accession>A0ABN1ARK7</accession>
<dbReference type="Gene3D" id="1.10.150.720">
    <property type="entry name" value="Haloacid dehalogenase-like hydrolase"/>
    <property type="match status" value="1"/>
</dbReference>
<evidence type="ECO:0000256" key="1">
    <source>
        <dbReference type="SAM" id="MobiDB-lite"/>
    </source>
</evidence>
<dbReference type="Gene3D" id="3.40.50.1000">
    <property type="entry name" value="HAD superfamily/HAD-like"/>
    <property type="match status" value="1"/>
</dbReference>
<proteinExistence type="predicted"/>
<dbReference type="PANTHER" id="PTHR46649:SF4">
    <property type="entry name" value="HALOACID DEHALOGENASE-LIKE HYDROLASE (HAD) SUPERFAMILY PROTEIN"/>
    <property type="match status" value="1"/>
</dbReference>
<dbReference type="SFLD" id="SFLDS00003">
    <property type="entry name" value="Haloacid_Dehalogenase"/>
    <property type="match status" value="1"/>
</dbReference>
<dbReference type="EMBL" id="BAAABY010000039">
    <property type="protein sequence ID" value="GAA0482425.1"/>
    <property type="molecule type" value="Genomic_DNA"/>
</dbReference>
<dbReference type="PRINTS" id="PR00413">
    <property type="entry name" value="HADHALOGNASE"/>
</dbReference>
<evidence type="ECO:0000313" key="3">
    <source>
        <dbReference type="Proteomes" id="UP001500909"/>
    </source>
</evidence>
<organism evidence="2 3">
    <name type="scientific">Streptomyces olivaceiscleroticus</name>
    <dbReference type="NCBI Taxonomy" id="68245"/>
    <lineage>
        <taxon>Bacteria</taxon>
        <taxon>Bacillati</taxon>
        <taxon>Actinomycetota</taxon>
        <taxon>Actinomycetes</taxon>
        <taxon>Kitasatosporales</taxon>
        <taxon>Streptomycetaceae</taxon>
        <taxon>Streptomyces</taxon>
    </lineage>
</organism>
<keyword evidence="2" id="KW-0378">Hydrolase</keyword>
<dbReference type="SFLD" id="SFLDG01129">
    <property type="entry name" value="C1.5:_HAD__Beta-PGM__Phosphata"/>
    <property type="match status" value="1"/>
</dbReference>
<dbReference type="InterPro" id="IPR006439">
    <property type="entry name" value="HAD-SF_hydro_IA"/>
</dbReference>